<dbReference type="GO" id="GO:0004305">
    <property type="term" value="F:ethanolamine kinase activity"/>
    <property type="evidence" value="ECO:0007669"/>
    <property type="project" value="TreeGrafter"/>
</dbReference>
<name>A0A6J6BTY3_9ZZZZ</name>
<dbReference type="SUPFAM" id="SSF56112">
    <property type="entry name" value="Protein kinase-like (PK-like)"/>
    <property type="match status" value="1"/>
</dbReference>
<dbReference type="Pfam" id="PF01633">
    <property type="entry name" value="Choline_kinase"/>
    <property type="match status" value="1"/>
</dbReference>
<organism evidence="1">
    <name type="scientific">freshwater metagenome</name>
    <dbReference type="NCBI Taxonomy" id="449393"/>
    <lineage>
        <taxon>unclassified sequences</taxon>
        <taxon>metagenomes</taxon>
        <taxon>ecological metagenomes</taxon>
    </lineage>
</organism>
<dbReference type="Gene3D" id="3.90.1200.10">
    <property type="match status" value="1"/>
</dbReference>
<dbReference type="GO" id="GO:0005737">
    <property type="term" value="C:cytoplasm"/>
    <property type="evidence" value="ECO:0007669"/>
    <property type="project" value="TreeGrafter"/>
</dbReference>
<dbReference type="PANTHER" id="PTHR22603">
    <property type="entry name" value="CHOLINE/ETHANOALAMINE KINASE"/>
    <property type="match status" value="1"/>
</dbReference>
<gene>
    <name evidence="1" type="ORF">UFOPK1412_00688</name>
</gene>
<dbReference type="GO" id="GO:0006646">
    <property type="term" value="P:phosphatidylethanolamine biosynthetic process"/>
    <property type="evidence" value="ECO:0007669"/>
    <property type="project" value="TreeGrafter"/>
</dbReference>
<dbReference type="CDD" id="cd05151">
    <property type="entry name" value="ChoK-like"/>
    <property type="match status" value="1"/>
</dbReference>
<evidence type="ECO:0000313" key="1">
    <source>
        <dbReference type="EMBL" id="CAB4541823.1"/>
    </source>
</evidence>
<accession>A0A6J6BTY3</accession>
<protein>
    <submittedName>
        <fullName evidence="1">Unannotated protein</fullName>
    </submittedName>
</protein>
<dbReference type="PANTHER" id="PTHR22603:SF66">
    <property type="entry name" value="ETHANOLAMINE KINASE"/>
    <property type="match status" value="1"/>
</dbReference>
<dbReference type="InterPro" id="IPR011009">
    <property type="entry name" value="Kinase-like_dom_sf"/>
</dbReference>
<dbReference type="EMBL" id="CAEZSI010000084">
    <property type="protein sequence ID" value="CAB4541823.1"/>
    <property type="molecule type" value="Genomic_DNA"/>
</dbReference>
<proteinExistence type="predicted"/>
<dbReference type="Gene3D" id="3.30.200.20">
    <property type="entry name" value="Phosphorylase Kinase, domain 1"/>
    <property type="match status" value="1"/>
</dbReference>
<sequence>MYPECVPADSVLEQEFSQLFNKVPLLENRTSIKELSGGLTNRNFLIQTPVDKYVARVSSNSSSLLSIDRGSEYINSTIAGNGGVGAKVLDYLPGEGLLLISYISGKTFGAEDVGANLPRIATSLQNLHALEAFDHEFNMFNTQKNYLKIVQEQGFRVPDGYLDFEPMVAQIRKAFEVLFEGLVPCNNDLLPGNFIDDGQKIWLIDYEYSGNNDACFEIGNVWAEAFLPIEALEALVNAYYGGYRPDKVARAWLWALMAKYGWTLWASIQNSVSDIEFDFWEWGMSKYDLARSEFTSEYFKKALVAVTTK</sequence>
<dbReference type="AlphaFoldDB" id="A0A6J6BTY3"/>
<reference evidence="1" key="1">
    <citation type="submission" date="2020-05" db="EMBL/GenBank/DDBJ databases">
        <authorList>
            <person name="Chiriac C."/>
            <person name="Salcher M."/>
            <person name="Ghai R."/>
            <person name="Kavagutti S V."/>
        </authorList>
    </citation>
    <scope>NUCLEOTIDE SEQUENCE</scope>
</reference>